<reference evidence="1" key="1">
    <citation type="submission" date="2021-03" db="EMBL/GenBank/DDBJ databases">
        <authorList>
            <person name="Tagirdzhanova G."/>
        </authorList>
    </citation>
    <scope>NUCLEOTIDE SEQUENCE</scope>
</reference>
<keyword evidence="2" id="KW-1185">Reference proteome</keyword>
<dbReference type="OrthoDB" id="3589129at2759"/>
<dbReference type="EMBL" id="CAJPDR010001195">
    <property type="protein sequence ID" value="CAF9943710.1"/>
    <property type="molecule type" value="Genomic_DNA"/>
</dbReference>
<evidence type="ECO:0000313" key="2">
    <source>
        <dbReference type="Proteomes" id="UP000664203"/>
    </source>
</evidence>
<gene>
    <name evidence="1" type="ORF">ALECFALPRED_000996</name>
</gene>
<dbReference type="Proteomes" id="UP000664203">
    <property type="component" value="Unassembled WGS sequence"/>
</dbReference>
<name>A0A8H3JAP5_9LECA</name>
<sequence>MSTFLSIRGKGYGSNYVYLCLPGHVDKAFDNADKSRALIKVAEVSLIPDGQRWWKIVNNLFHKKSLKIIFESTSAGVSCSVILRFYCKAFIIDMDNIKPIIVRTASVEVVRAFITQVDINVQMPTRINREKAKMEPIATAGDVAIDDLMKRPSDLGM</sequence>
<protein>
    <submittedName>
        <fullName evidence="1">Uncharacterized protein</fullName>
    </submittedName>
</protein>
<comment type="caution">
    <text evidence="1">The sequence shown here is derived from an EMBL/GenBank/DDBJ whole genome shotgun (WGS) entry which is preliminary data.</text>
</comment>
<organism evidence="1 2">
    <name type="scientific">Alectoria fallacina</name>
    <dbReference type="NCBI Taxonomy" id="1903189"/>
    <lineage>
        <taxon>Eukaryota</taxon>
        <taxon>Fungi</taxon>
        <taxon>Dikarya</taxon>
        <taxon>Ascomycota</taxon>
        <taxon>Pezizomycotina</taxon>
        <taxon>Lecanoromycetes</taxon>
        <taxon>OSLEUM clade</taxon>
        <taxon>Lecanoromycetidae</taxon>
        <taxon>Lecanorales</taxon>
        <taxon>Lecanorineae</taxon>
        <taxon>Parmeliaceae</taxon>
        <taxon>Alectoria</taxon>
    </lineage>
</organism>
<evidence type="ECO:0000313" key="1">
    <source>
        <dbReference type="EMBL" id="CAF9943710.1"/>
    </source>
</evidence>
<accession>A0A8H3JAP5</accession>
<proteinExistence type="predicted"/>
<dbReference type="AlphaFoldDB" id="A0A8H3JAP5"/>